<gene>
    <name evidence="1" type="ORF">NVP1245O_20</name>
</gene>
<accession>A0A2I7RWA5</accession>
<evidence type="ECO:0000313" key="2">
    <source>
        <dbReference type="Proteomes" id="UP000272163"/>
    </source>
</evidence>
<dbReference type="Proteomes" id="UP000272163">
    <property type="component" value="Segment"/>
</dbReference>
<evidence type="ECO:0000313" key="1">
    <source>
        <dbReference type="EMBL" id="AUR97933.1"/>
    </source>
</evidence>
<protein>
    <submittedName>
        <fullName evidence="1">Uncharacterized protein</fullName>
    </submittedName>
</protein>
<name>A0A2I7RWA5_9CAUD</name>
<organism evidence="1 2">
    <name type="scientific">Vibrio phage 1.245.O._10N.261.54.C7</name>
    <dbReference type="NCBI Taxonomy" id="1881236"/>
    <lineage>
        <taxon>Viruses</taxon>
        <taxon>Duplodnaviria</taxon>
        <taxon>Heunggongvirae</taxon>
        <taxon>Uroviricota</taxon>
        <taxon>Caudoviricetes</taxon>
        <taxon>Schitoviridae</taxon>
        <taxon>Pariacacavirus</taxon>
        <taxon>Pariacacavirus 1245O</taxon>
    </lineage>
</organism>
<reference evidence="1 2" key="1">
    <citation type="submission" date="2017-11" db="EMBL/GenBank/DDBJ databases">
        <title>A major lineage of nontailed dsDNA viruses as unrecognized killers of marine bacteria.</title>
        <authorList>
            <person name="Kauffman K.M."/>
            <person name="Hussain F.A."/>
            <person name="Yang J."/>
            <person name="Arevalo P."/>
            <person name="Brown J.M."/>
            <person name="Chang W.K."/>
            <person name="VanInsberghe D."/>
            <person name="Elsherbini J."/>
            <person name="Cutler M.B."/>
            <person name="Kelly L."/>
            <person name="Polz M.F."/>
        </authorList>
    </citation>
    <scope>NUCLEOTIDE SEQUENCE [LARGE SCALE GENOMIC DNA]</scope>
</reference>
<proteinExistence type="predicted"/>
<keyword evidence="2" id="KW-1185">Reference proteome</keyword>
<dbReference type="EMBL" id="MG592610">
    <property type="protein sequence ID" value="AUR97933.1"/>
    <property type="molecule type" value="Genomic_DNA"/>
</dbReference>
<sequence>MAAISGRPDGRLFKYIYAGGQGGCIDMRLSAHDASSAEKASEVRAMVENGTYRGVEELVKMLPCVVDSSRHANETISILVMPDGDTYKLANMPEYLVAKYLSMGASSGSNAESSSALGLCTALGTSKTWIDQSSSTAGHYVTTSTAPDGTIIYMPVKTNISVSGEFAIQDVIGDPANILQIDALKDGWYGSWIPVIPDGTNKTYTLTRKNLDSQVLATYTDDNGASWTSSTSTTFDIITNAFTSAWPTGRIRINAYTAFAKQTTESVNSPVLHGEAGLGNVSAVSTFNPIYGNLLGEAVLGKVLTGEFNSVARESKTLTRYPMLSALGAMEPANSNLQPAVHNAIGELGSTNNTPAFKALSYQVANNNQVSMNFAFNELVWDTDAGDWGDDSIVYIADGVTTGTDLNGNTRLIGTHTLALPYGWVRNTI</sequence>